<evidence type="ECO:0000256" key="1">
    <source>
        <dbReference type="SAM" id="Phobius"/>
    </source>
</evidence>
<feature type="transmembrane region" description="Helical" evidence="1">
    <location>
        <begin position="370"/>
        <end position="388"/>
    </location>
</feature>
<dbReference type="EMBL" id="LAQI01000124">
    <property type="protein sequence ID" value="KKY18655.1"/>
    <property type="molecule type" value="Genomic_DNA"/>
</dbReference>
<dbReference type="AlphaFoldDB" id="A0A0G2GP90"/>
<reference evidence="2 3" key="1">
    <citation type="submission" date="2015-03" db="EMBL/GenBank/DDBJ databases">
        <authorList>
            <person name="Morales-Cruz A."/>
            <person name="Amrine K.C."/>
            <person name="Cantu D."/>
        </authorList>
    </citation>
    <scope>NUCLEOTIDE SEQUENCE [LARGE SCALE GENOMIC DNA]</scope>
    <source>
        <strain evidence="2">DS831</strain>
    </source>
</reference>
<keyword evidence="1" id="KW-0472">Membrane</keyword>
<keyword evidence="1" id="KW-1133">Transmembrane helix</keyword>
<comment type="caution">
    <text evidence="2">The sequence shown here is derived from an EMBL/GenBank/DDBJ whole genome shotgun (WGS) entry which is preliminary data.</text>
</comment>
<name>A0A0G2GP90_9PEZI</name>
<reference evidence="2 3" key="2">
    <citation type="submission" date="2015-05" db="EMBL/GenBank/DDBJ databases">
        <title>Distinctive expansion of gene families associated with plant cell wall degradation and secondary metabolism in the genomes of grapevine trunk pathogens.</title>
        <authorList>
            <person name="Lawrence D.P."/>
            <person name="Travadon R."/>
            <person name="Rolshausen P.E."/>
            <person name="Baumgartner K."/>
        </authorList>
    </citation>
    <scope>NUCLEOTIDE SEQUENCE [LARGE SCALE GENOMIC DNA]</scope>
    <source>
        <strain evidence="2">DS831</strain>
    </source>
</reference>
<feature type="transmembrane region" description="Helical" evidence="1">
    <location>
        <begin position="181"/>
        <end position="203"/>
    </location>
</feature>
<dbReference type="Proteomes" id="UP000034182">
    <property type="component" value="Unassembled WGS sequence"/>
</dbReference>
<protein>
    <submittedName>
        <fullName evidence="2">Uncharacterized protein</fullName>
    </submittedName>
</protein>
<sequence>MLNITSLPAVHGAVCHMSLRKVTVETVFARQSSSFGTTNRSFWSPVRFDATTLKNTSSVPEVPYWLSPPAADKWWHNLTDSYYTPVTGLLLSPTLWPTISSSANFFELLASYATYTLGNSTAILDPDTFVTASEAVYTSFVTNMLTQLRPWVLSASNNTAPAAVISDGTITYREPRITQDLASTIALETCLAVMLVCFVWVALRFPNEAYHQVEDVSIIYCRPYLQLLEVEITFILPDYDIDESAPPLPDEATAQFVSNTTTIIAMPRAPELGTSGVQNVDGFFYTLTTGYQATPLSERIGLNNTATLLAKTQHLYRQMVAQVIHHNRRTPSVPTTTDPSAPFAPQRSLHATVLNVAHTRLQQSAVSTRILEGFLALLAVCAIVAFWLNRPTRVLLEDPSNIAARMRLFSESSLLAMVPAEDGGGLWDVDGEGRERWFAGKTFGLGWWLREALEDIRSRKTASLG</sequence>
<keyword evidence="1" id="KW-0812">Transmembrane</keyword>
<gene>
    <name evidence="2" type="ORF">UCDDS831_g05937</name>
</gene>
<evidence type="ECO:0000313" key="2">
    <source>
        <dbReference type="EMBL" id="KKY18655.1"/>
    </source>
</evidence>
<proteinExistence type="predicted"/>
<accession>A0A0G2GP90</accession>
<organism evidence="2 3">
    <name type="scientific">Diplodia seriata</name>
    <dbReference type="NCBI Taxonomy" id="420778"/>
    <lineage>
        <taxon>Eukaryota</taxon>
        <taxon>Fungi</taxon>
        <taxon>Dikarya</taxon>
        <taxon>Ascomycota</taxon>
        <taxon>Pezizomycotina</taxon>
        <taxon>Dothideomycetes</taxon>
        <taxon>Dothideomycetes incertae sedis</taxon>
        <taxon>Botryosphaeriales</taxon>
        <taxon>Botryosphaeriaceae</taxon>
        <taxon>Diplodia</taxon>
    </lineage>
</organism>
<evidence type="ECO:0000313" key="3">
    <source>
        <dbReference type="Proteomes" id="UP000034182"/>
    </source>
</evidence>